<dbReference type="InterPro" id="IPR007698">
    <property type="entry name" value="AlaDH/PNT_NAD(H)-bd"/>
</dbReference>
<evidence type="ECO:0000256" key="2">
    <source>
        <dbReference type="ARBA" id="ARBA00012897"/>
    </source>
</evidence>
<dbReference type="Gene3D" id="3.40.50.720">
    <property type="entry name" value="NAD(P)-binding Rossmann-like Domain"/>
    <property type="match status" value="2"/>
</dbReference>
<dbReference type="Pfam" id="PF05222">
    <property type="entry name" value="AlaDh_PNT_N"/>
    <property type="match status" value="1"/>
</dbReference>
<comment type="similarity">
    <text evidence="1 5">Belongs to the AlaDH/PNT family.</text>
</comment>
<dbReference type="PANTHER" id="PTHR42795">
    <property type="entry name" value="ALANINE DEHYDROGENASE"/>
    <property type="match status" value="1"/>
</dbReference>
<dbReference type="CDD" id="cd05305">
    <property type="entry name" value="L-AlaDH"/>
    <property type="match status" value="1"/>
</dbReference>
<dbReference type="NCBIfam" id="TIGR00518">
    <property type="entry name" value="alaDH"/>
    <property type="match status" value="1"/>
</dbReference>
<dbReference type="InterPro" id="IPR036291">
    <property type="entry name" value="NAD(P)-bd_dom_sf"/>
</dbReference>
<comment type="caution">
    <text evidence="8">The sequence shown here is derived from an EMBL/GenBank/DDBJ whole genome shotgun (WGS) entry which is preliminary data.</text>
</comment>
<evidence type="ECO:0000259" key="7">
    <source>
        <dbReference type="SMART" id="SM01003"/>
    </source>
</evidence>
<keyword evidence="9" id="KW-1185">Reference proteome</keyword>
<gene>
    <name evidence="8" type="primary">ald</name>
    <name evidence="8" type="ORF">WOB96_11775</name>
</gene>
<evidence type="ECO:0000313" key="8">
    <source>
        <dbReference type="EMBL" id="MEK8090437.1"/>
    </source>
</evidence>
<dbReference type="EC" id="1.4.1.1" evidence="2 5"/>
<evidence type="ECO:0000256" key="5">
    <source>
        <dbReference type="PIRNR" id="PIRNR000183"/>
    </source>
</evidence>
<evidence type="ECO:0000259" key="6">
    <source>
        <dbReference type="SMART" id="SM01002"/>
    </source>
</evidence>
<evidence type="ECO:0000256" key="3">
    <source>
        <dbReference type="ARBA" id="ARBA00023002"/>
    </source>
</evidence>
<dbReference type="PANTHER" id="PTHR42795:SF1">
    <property type="entry name" value="ALANINE DEHYDROGENASE"/>
    <property type="match status" value="1"/>
</dbReference>
<dbReference type="SUPFAM" id="SSF52283">
    <property type="entry name" value="Formate/glycerate dehydrogenase catalytic domain-like"/>
    <property type="match status" value="1"/>
</dbReference>
<dbReference type="InterPro" id="IPR007886">
    <property type="entry name" value="AlaDH/PNT_N"/>
</dbReference>
<dbReference type="SMART" id="SM01003">
    <property type="entry name" value="AlaDh_PNT_N"/>
    <property type="match status" value="1"/>
</dbReference>
<proteinExistence type="inferred from homology"/>
<reference evidence="8 9" key="1">
    <citation type="submission" date="2024-04" db="EMBL/GenBank/DDBJ databases">
        <authorList>
            <person name="Abashina T."/>
            <person name="Shaikin A."/>
        </authorList>
    </citation>
    <scope>NUCLEOTIDE SEQUENCE [LARGE SCALE GENOMIC DNA]</scope>
    <source>
        <strain evidence="8 9">AAFK</strain>
    </source>
</reference>
<dbReference type="RefSeq" id="WP_341371493.1">
    <property type="nucleotide sequence ID" value="NZ_JBBPCO010000012.1"/>
</dbReference>
<keyword evidence="4 5" id="KW-0520">NAD</keyword>
<evidence type="ECO:0000256" key="1">
    <source>
        <dbReference type="ARBA" id="ARBA00005689"/>
    </source>
</evidence>
<dbReference type="Pfam" id="PF01262">
    <property type="entry name" value="AlaDh_PNT_C"/>
    <property type="match status" value="1"/>
</dbReference>
<feature type="domain" description="Alanine dehydrogenase/pyridine nucleotide transhydrogenase N-terminal" evidence="7">
    <location>
        <begin position="4"/>
        <end position="136"/>
    </location>
</feature>
<dbReference type="InterPro" id="IPR008141">
    <property type="entry name" value="Ala_DH"/>
</dbReference>
<protein>
    <recommendedName>
        <fullName evidence="2 5">Alanine dehydrogenase</fullName>
        <ecNumber evidence="2 5">1.4.1.1</ecNumber>
    </recommendedName>
</protein>
<dbReference type="EMBL" id="JBBPCO010000012">
    <property type="protein sequence ID" value="MEK8090437.1"/>
    <property type="molecule type" value="Genomic_DNA"/>
</dbReference>
<dbReference type="InterPro" id="IPR008143">
    <property type="entry name" value="Ala_DH/PNT_CS2"/>
</dbReference>
<dbReference type="Proteomes" id="UP001446205">
    <property type="component" value="Unassembled WGS sequence"/>
</dbReference>
<accession>A0ABU9DAA6</accession>
<feature type="domain" description="Alanine dehydrogenase/pyridine nucleotide transhydrogenase NAD(H)-binding" evidence="6">
    <location>
        <begin position="148"/>
        <end position="296"/>
    </location>
</feature>
<name>A0ABU9DAA6_9PROT</name>
<dbReference type="GO" id="GO:0000286">
    <property type="term" value="F:alanine dehydrogenase activity"/>
    <property type="evidence" value="ECO:0007669"/>
    <property type="project" value="UniProtKB-EC"/>
</dbReference>
<organism evidence="8 9">
    <name type="scientific">Thermithiobacillus plumbiphilus</name>
    <dbReference type="NCBI Taxonomy" id="1729899"/>
    <lineage>
        <taxon>Bacteria</taxon>
        <taxon>Pseudomonadati</taxon>
        <taxon>Pseudomonadota</taxon>
        <taxon>Acidithiobacillia</taxon>
        <taxon>Acidithiobacillales</taxon>
        <taxon>Thermithiobacillaceae</taxon>
        <taxon>Thermithiobacillus</taxon>
    </lineage>
</organism>
<keyword evidence="3 5" id="KW-0560">Oxidoreductase</keyword>
<dbReference type="PROSITE" id="PS00837">
    <property type="entry name" value="ALADH_PNT_2"/>
    <property type="match status" value="1"/>
</dbReference>
<sequence>MRIGVPKEVKIQEYRVGLLPAGVSALVGMGHEVVVESKAGSRIGYPDEVYRQAGAAIAPSPEAAWDTDLVVKVKEPQPQEYDFLRPGQLLFTYLHLAPAPDLTKALLEHETIGIAYETVTDAQGALPLLTPMSEVAGRLSVQAGATALQMIDGGIGTLLGGVPGVAPGKVLILGGGVVGTQAARMALGLGADVSILDINLQRLRQLDDLFGPRLKTRHADRHTLETLSREADLLIGAVLIPGRQAPKLISREMVRGMKPGTVLVDVAIDQGGCAETSRPTTHEQPTYVEEGVVHYCVSNMPGAVARTSTQALTQATLPYVLEIAGKGWTRALQENAGLLAGLNVFRGMVTNRAVAEDLGFTYVAPEEALKQALP</sequence>
<evidence type="ECO:0000256" key="4">
    <source>
        <dbReference type="ARBA" id="ARBA00023027"/>
    </source>
</evidence>
<dbReference type="PIRSF" id="PIRSF000183">
    <property type="entry name" value="Alanine_dh"/>
    <property type="match status" value="1"/>
</dbReference>
<evidence type="ECO:0000313" key="9">
    <source>
        <dbReference type="Proteomes" id="UP001446205"/>
    </source>
</evidence>
<dbReference type="SMART" id="SM01002">
    <property type="entry name" value="AlaDh_PNT_C"/>
    <property type="match status" value="1"/>
</dbReference>
<comment type="catalytic activity">
    <reaction evidence="5">
        <text>L-alanine + NAD(+) + H2O = pyruvate + NH4(+) + NADH + H(+)</text>
        <dbReference type="Rhea" id="RHEA:18405"/>
        <dbReference type="ChEBI" id="CHEBI:15361"/>
        <dbReference type="ChEBI" id="CHEBI:15377"/>
        <dbReference type="ChEBI" id="CHEBI:15378"/>
        <dbReference type="ChEBI" id="CHEBI:28938"/>
        <dbReference type="ChEBI" id="CHEBI:57540"/>
        <dbReference type="ChEBI" id="CHEBI:57945"/>
        <dbReference type="ChEBI" id="CHEBI:57972"/>
        <dbReference type="EC" id="1.4.1.1"/>
    </reaction>
</comment>
<dbReference type="SUPFAM" id="SSF51735">
    <property type="entry name" value="NAD(P)-binding Rossmann-fold domains"/>
    <property type="match status" value="1"/>
</dbReference>